<feature type="non-terminal residue" evidence="1">
    <location>
        <position position="1"/>
    </location>
</feature>
<organism evidence="1">
    <name type="scientific">marine sediment metagenome</name>
    <dbReference type="NCBI Taxonomy" id="412755"/>
    <lineage>
        <taxon>unclassified sequences</taxon>
        <taxon>metagenomes</taxon>
        <taxon>ecological metagenomes</taxon>
    </lineage>
</organism>
<evidence type="ECO:0000313" key="1">
    <source>
        <dbReference type="EMBL" id="GAG70288.1"/>
    </source>
</evidence>
<comment type="caution">
    <text evidence="1">The sequence shown here is derived from an EMBL/GenBank/DDBJ whole genome shotgun (WGS) entry which is preliminary data.</text>
</comment>
<accession>X1AC52</accession>
<protein>
    <submittedName>
        <fullName evidence="1">Uncharacterized protein</fullName>
    </submittedName>
</protein>
<reference evidence="1" key="1">
    <citation type="journal article" date="2014" name="Front. Microbiol.">
        <title>High frequency of phylogenetically diverse reductive dehalogenase-homologous genes in deep subseafloor sedimentary metagenomes.</title>
        <authorList>
            <person name="Kawai M."/>
            <person name="Futagami T."/>
            <person name="Toyoda A."/>
            <person name="Takaki Y."/>
            <person name="Nishi S."/>
            <person name="Hori S."/>
            <person name="Arai W."/>
            <person name="Tsubouchi T."/>
            <person name="Morono Y."/>
            <person name="Uchiyama I."/>
            <person name="Ito T."/>
            <person name="Fujiyama A."/>
            <person name="Inagaki F."/>
            <person name="Takami H."/>
        </authorList>
    </citation>
    <scope>NUCLEOTIDE SEQUENCE</scope>
    <source>
        <strain evidence="1">Expedition CK06-06</strain>
    </source>
</reference>
<dbReference type="EMBL" id="BART01008202">
    <property type="protein sequence ID" value="GAG70288.1"/>
    <property type="molecule type" value="Genomic_DNA"/>
</dbReference>
<proteinExistence type="predicted"/>
<name>X1AC52_9ZZZZ</name>
<gene>
    <name evidence="1" type="ORF">S01H4_18491</name>
</gene>
<dbReference type="AlphaFoldDB" id="X1AC52"/>
<sequence>KVQFDGEILNIKGKNIRDEFNLNAENLLGKGKMLEYQTLLETALTTEVITKAEYDFRMKNAPNDSILQQMRIQIGNNNPQIAIELSEQMTDPSADQMEYRDRLLNAAKRQNTVQDRVDEEWIGKFSERLRFLLEPEKGKPPTFEEIDLSPMSIEAKDKMRTRLRVFDNYSEGELKEAFTDKGEVLAEIYDEIDKGLITSAAQITERIGQGLHPTTAKGIVEDIREPYKKDTEQMFRRIFGWSPELGFADDMAPFLYEKALREWKAEIKKQDVVGDKIIEIGRAIVRPYFTEHIERTMPVEEDIPRIIELALGEPEEIEEELLPEIPVIEEEPYKVGETRADEKGQLWEYVGDNKWQKK</sequence>